<sequence>MRLPNPPNIIINIHMIKVNSFENASAINVGQNLLAEWHNSDKKNMGIGQNMGDGAGFLGTKSMVDDRDQVDSASSFESDWLSVPR</sequence>
<gene>
    <name evidence="1" type="ORF">H4Q31_14060</name>
</gene>
<accession>A0A841TGP4</accession>
<keyword evidence="2" id="KW-1185">Reference proteome</keyword>
<dbReference type="EMBL" id="JACJVN010000055">
    <property type="protein sequence ID" value="MBB6678428.1"/>
    <property type="molecule type" value="Genomic_DNA"/>
</dbReference>
<reference evidence="1 2" key="1">
    <citation type="submission" date="2020-08" db="EMBL/GenBank/DDBJ databases">
        <title>Cohnella phylogeny.</title>
        <authorList>
            <person name="Dunlap C."/>
        </authorList>
    </citation>
    <scope>NUCLEOTIDE SEQUENCE [LARGE SCALE GENOMIC DNA]</scope>
    <source>
        <strain evidence="1 2">DSM 103658</strain>
    </source>
</reference>
<name>A0A841TGP4_9BACL</name>
<protein>
    <submittedName>
        <fullName evidence="1">Uncharacterized protein</fullName>
    </submittedName>
</protein>
<dbReference type="RefSeq" id="WP_185179693.1">
    <property type="nucleotide sequence ID" value="NZ_CBCSEP010000009.1"/>
</dbReference>
<organism evidence="1 2">
    <name type="scientific">Cohnella lubricantis</name>
    <dbReference type="NCBI Taxonomy" id="2163172"/>
    <lineage>
        <taxon>Bacteria</taxon>
        <taxon>Bacillati</taxon>
        <taxon>Bacillota</taxon>
        <taxon>Bacilli</taxon>
        <taxon>Bacillales</taxon>
        <taxon>Paenibacillaceae</taxon>
        <taxon>Cohnella</taxon>
    </lineage>
</organism>
<comment type="caution">
    <text evidence="1">The sequence shown here is derived from an EMBL/GenBank/DDBJ whole genome shotgun (WGS) entry which is preliminary data.</text>
</comment>
<dbReference type="Proteomes" id="UP000574133">
    <property type="component" value="Unassembled WGS sequence"/>
</dbReference>
<dbReference type="AlphaFoldDB" id="A0A841TGP4"/>
<evidence type="ECO:0000313" key="2">
    <source>
        <dbReference type="Proteomes" id="UP000574133"/>
    </source>
</evidence>
<proteinExistence type="predicted"/>
<evidence type="ECO:0000313" key="1">
    <source>
        <dbReference type="EMBL" id="MBB6678428.1"/>
    </source>
</evidence>